<keyword evidence="1" id="KW-0802">TPR repeat</keyword>
<dbReference type="PANTHER" id="PTHR46082:SF6">
    <property type="entry name" value="AAA+ ATPASE DOMAIN-CONTAINING PROTEIN-RELATED"/>
    <property type="match status" value="1"/>
</dbReference>
<protein>
    <recommendedName>
        <fullName evidence="4">TPR-like protein</fullName>
    </recommendedName>
</protein>
<dbReference type="Proteomes" id="UP000701801">
    <property type="component" value="Unassembled WGS sequence"/>
</dbReference>
<evidence type="ECO:0000313" key="3">
    <source>
        <dbReference type="Proteomes" id="UP000701801"/>
    </source>
</evidence>
<dbReference type="Pfam" id="PF13424">
    <property type="entry name" value="TPR_12"/>
    <property type="match status" value="1"/>
</dbReference>
<dbReference type="Pfam" id="PF13374">
    <property type="entry name" value="TPR_10"/>
    <property type="match status" value="1"/>
</dbReference>
<dbReference type="OrthoDB" id="626167at2759"/>
<evidence type="ECO:0000256" key="1">
    <source>
        <dbReference type="PROSITE-ProRule" id="PRU00339"/>
    </source>
</evidence>
<reference evidence="2" key="1">
    <citation type="submission" date="2021-07" db="EMBL/GenBank/DDBJ databases">
        <authorList>
            <person name="Durling M."/>
        </authorList>
    </citation>
    <scope>NUCLEOTIDE SEQUENCE</scope>
</reference>
<feature type="repeat" description="TPR" evidence="1">
    <location>
        <begin position="63"/>
        <end position="96"/>
    </location>
</feature>
<proteinExistence type="predicted"/>
<comment type="caution">
    <text evidence="2">The sequence shown here is derived from an EMBL/GenBank/DDBJ whole genome shotgun (WGS) entry which is preliminary data.</text>
</comment>
<keyword evidence="3" id="KW-1185">Reference proteome</keyword>
<feature type="repeat" description="TPR" evidence="1">
    <location>
        <begin position="21"/>
        <end position="54"/>
    </location>
</feature>
<dbReference type="PRINTS" id="PR00381">
    <property type="entry name" value="KINESINLIGHT"/>
</dbReference>
<dbReference type="AlphaFoldDB" id="A0A9N9LVL9"/>
<feature type="repeat" description="TPR" evidence="1">
    <location>
        <begin position="105"/>
        <end position="138"/>
    </location>
</feature>
<dbReference type="SMART" id="SM00028">
    <property type="entry name" value="TPR"/>
    <property type="match status" value="3"/>
</dbReference>
<sequence>MYQRALQGKEKALGPDHTSTLDTVNNLGTLYSNQGKLVEAEQMYQRALQGKEKALGPDHTSTLDTVNNLGTLYSDQGKLVEAEQMYQRALQGKEKALGPDHTSTLDTVNNLGTLYKDQGKLVEAEQMYQRALQGRENPFTTPYIRRHTNSRKYRILHPTACSVLAQPYSSYPSSPSGSEYSLSTSWIYIIAHRTHGAGTHHTLGQKSLAKLMLRQLAEDPNNGCEPLGKQGACGTLLRMTLEPYRYTFVAKGTVTAFTAKLKHEGLVYRHLDEA</sequence>
<dbReference type="SUPFAM" id="SSF48452">
    <property type="entry name" value="TPR-like"/>
    <property type="match status" value="1"/>
</dbReference>
<dbReference type="InterPro" id="IPR019734">
    <property type="entry name" value="TPR_rpt"/>
</dbReference>
<organism evidence="2 3">
    <name type="scientific">Hymenoscyphus albidus</name>
    <dbReference type="NCBI Taxonomy" id="595503"/>
    <lineage>
        <taxon>Eukaryota</taxon>
        <taxon>Fungi</taxon>
        <taxon>Dikarya</taxon>
        <taxon>Ascomycota</taxon>
        <taxon>Pezizomycotina</taxon>
        <taxon>Leotiomycetes</taxon>
        <taxon>Helotiales</taxon>
        <taxon>Helotiaceae</taxon>
        <taxon>Hymenoscyphus</taxon>
    </lineage>
</organism>
<dbReference type="PROSITE" id="PS50005">
    <property type="entry name" value="TPR"/>
    <property type="match status" value="3"/>
</dbReference>
<dbReference type="InterPro" id="IPR011990">
    <property type="entry name" value="TPR-like_helical_dom_sf"/>
</dbReference>
<dbReference type="InterPro" id="IPR053137">
    <property type="entry name" value="NLR-like"/>
</dbReference>
<dbReference type="EMBL" id="CAJVRM010000559">
    <property type="protein sequence ID" value="CAG8982040.1"/>
    <property type="molecule type" value="Genomic_DNA"/>
</dbReference>
<accession>A0A9N9LVL9</accession>
<evidence type="ECO:0000313" key="2">
    <source>
        <dbReference type="EMBL" id="CAG8982040.1"/>
    </source>
</evidence>
<dbReference type="Gene3D" id="1.25.40.10">
    <property type="entry name" value="Tetratricopeptide repeat domain"/>
    <property type="match status" value="1"/>
</dbReference>
<gene>
    <name evidence="2" type="ORF">HYALB_00013901</name>
</gene>
<evidence type="ECO:0008006" key="4">
    <source>
        <dbReference type="Google" id="ProtNLM"/>
    </source>
</evidence>
<dbReference type="PANTHER" id="PTHR46082">
    <property type="entry name" value="ATP/GTP-BINDING PROTEIN-RELATED"/>
    <property type="match status" value="1"/>
</dbReference>
<name>A0A9N9LVL9_9HELO</name>